<sequence>MKPLMDLASEDETLEWLLLDLAFEAKTSYRAPVIRRQNDEESVQVSAVVSQHDPKDTPVTEQQYIFEPGVTALAREIIKIMKATLPTMLTDAMKNTNVSAGTNHGVEGHAITRNDKPPARRYLLVKRTRWQRLTE</sequence>
<keyword evidence="2" id="KW-1185">Reference proteome</keyword>
<reference evidence="2" key="1">
    <citation type="journal article" date="2022" name="Mol. Ecol. Resour.">
        <title>The genomes of chicory, endive, great burdock and yacon provide insights into Asteraceae palaeo-polyploidization history and plant inulin production.</title>
        <authorList>
            <person name="Fan W."/>
            <person name="Wang S."/>
            <person name="Wang H."/>
            <person name="Wang A."/>
            <person name="Jiang F."/>
            <person name="Liu H."/>
            <person name="Zhao H."/>
            <person name="Xu D."/>
            <person name="Zhang Y."/>
        </authorList>
    </citation>
    <scope>NUCLEOTIDE SEQUENCE [LARGE SCALE GENOMIC DNA]</scope>
    <source>
        <strain evidence="2">cv. Yunnan</strain>
    </source>
</reference>
<name>A0ACB9HNA7_9ASTR</name>
<accession>A0ACB9HNA7</accession>
<proteinExistence type="predicted"/>
<reference evidence="1 2" key="2">
    <citation type="journal article" date="2022" name="Mol. Ecol. Resour.">
        <title>The genomes of chicory, endive, great burdock and yacon provide insights into Asteraceae paleo-polyploidization history and plant inulin production.</title>
        <authorList>
            <person name="Fan W."/>
            <person name="Wang S."/>
            <person name="Wang H."/>
            <person name="Wang A."/>
            <person name="Jiang F."/>
            <person name="Liu H."/>
            <person name="Zhao H."/>
            <person name="Xu D."/>
            <person name="Zhang Y."/>
        </authorList>
    </citation>
    <scope>NUCLEOTIDE SEQUENCE [LARGE SCALE GENOMIC DNA]</scope>
    <source>
        <strain evidence="2">cv. Yunnan</strain>
        <tissue evidence="1">Leaves</tissue>
    </source>
</reference>
<evidence type="ECO:0000313" key="1">
    <source>
        <dbReference type="EMBL" id="KAI3796595.1"/>
    </source>
</evidence>
<organism evidence="1 2">
    <name type="scientific">Smallanthus sonchifolius</name>
    <dbReference type="NCBI Taxonomy" id="185202"/>
    <lineage>
        <taxon>Eukaryota</taxon>
        <taxon>Viridiplantae</taxon>
        <taxon>Streptophyta</taxon>
        <taxon>Embryophyta</taxon>
        <taxon>Tracheophyta</taxon>
        <taxon>Spermatophyta</taxon>
        <taxon>Magnoliopsida</taxon>
        <taxon>eudicotyledons</taxon>
        <taxon>Gunneridae</taxon>
        <taxon>Pentapetalae</taxon>
        <taxon>asterids</taxon>
        <taxon>campanulids</taxon>
        <taxon>Asterales</taxon>
        <taxon>Asteraceae</taxon>
        <taxon>Asteroideae</taxon>
        <taxon>Heliantheae alliance</taxon>
        <taxon>Millerieae</taxon>
        <taxon>Smallanthus</taxon>
    </lineage>
</organism>
<gene>
    <name evidence="1" type="ORF">L1987_39273</name>
</gene>
<comment type="caution">
    <text evidence="1">The sequence shown here is derived from an EMBL/GenBank/DDBJ whole genome shotgun (WGS) entry which is preliminary data.</text>
</comment>
<protein>
    <submittedName>
        <fullName evidence="1">Uncharacterized protein</fullName>
    </submittedName>
</protein>
<evidence type="ECO:0000313" key="2">
    <source>
        <dbReference type="Proteomes" id="UP001056120"/>
    </source>
</evidence>
<dbReference type="Proteomes" id="UP001056120">
    <property type="component" value="Linkage Group LG12"/>
</dbReference>
<dbReference type="EMBL" id="CM042029">
    <property type="protein sequence ID" value="KAI3796595.1"/>
    <property type="molecule type" value="Genomic_DNA"/>
</dbReference>